<evidence type="ECO:0000313" key="11">
    <source>
        <dbReference type="EMBL" id="WIW71146.1"/>
    </source>
</evidence>
<dbReference type="PANTHER" id="PTHR37168">
    <property type="entry name" value="CRISPR-ASSOCIATED EXONUCLEASE CAS4"/>
    <property type="match status" value="1"/>
</dbReference>
<comment type="cofactor">
    <cofactor evidence="9">
        <name>iron-sulfur cluster</name>
        <dbReference type="ChEBI" id="CHEBI:30408"/>
    </cofactor>
</comment>
<evidence type="ECO:0000256" key="4">
    <source>
        <dbReference type="ARBA" id="ARBA00022839"/>
    </source>
</evidence>
<dbReference type="NCBIfam" id="TIGR00372">
    <property type="entry name" value="cas4"/>
    <property type="match status" value="1"/>
</dbReference>
<keyword evidence="6 9" id="KW-0411">Iron-sulfur</keyword>
<keyword evidence="8 9" id="KW-0464">Manganese</keyword>
<gene>
    <name evidence="11" type="primary">cas4</name>
    <name evidence="11" type="ORF">P3F81_02110</name>
</gene>
<reference evidence="11" key="1">
    <citation type="submission" date="2023-03" db="EMBL/GenBank/DDBJ databases">
        <title>Selenobaculum gbiensis gen. nov. sp. nov., a new bacterium isolated from the gut microbiota of IBD patient.</title>
        <authorList>
            <person name="Yeo S."/>
            <person name="Park H."/>
            <person name="Huh C.S."/>
        </authorList>
    </citation>
    <scope>NUCLEOTIDE SEQUENCE</scope>
    <source>
        <strain evidence="11">ICN-92133</strain>
    </source>
</reference>
<dbReference type="GO" id="GO:0051607">
    <property type="term" value="P:defense response to virus"/>
    <property type="evidence" value="ECO:0007669"/>
    <property type="project" value="UniProtKB-KW"/>
</dbReference>
<dbReference type="KEGG" id="sgbi:P3F81_02110"/>
<dbReference type="InterPro" id="IPR013343">
    <property type="entry name" value="CRISPR-assoc_prot_Cas4"/>
</dbReference>
<dbReference type="Gene3D" id="3.90.320.10">
    <property type="match status" value="1"/>
</dbReference>
<keyword evidence="3 9" id="KW-0378">Hydrolase</keyword>
<evidence type="ECO:0000256" key="5">
    <source>
        <dbReference type="ARBA" id="ARBA00023004"/>
    </source>
</evidence>
<evidence type="ECO:0000256" key="3">
    <source>
        <dbReference type="ARBA" id="ARBA00022801"/>
    </source>
</evidence>
<dbReference type="RefSeq" id="WP_147666778.1">
    <property type="nucleotide sequence ID" value="NZ_CP120678.1"/>
</dbReference>
<accession>A0A9Y2ET53</accession>
<evidence type="ECO:0000313" key="12">
    <source>
        <dbReference type="Proteomes" id="UP001243623"/>
    </source>
</evidence>
<dbReference type="AlphaFoldDB" id="A0A9Y2ET53"/>
<evidence type="ECO:0000259" key="10">
    <source>
        <dbReference type="Pfam" id="PF01930"/>
    </source>
</evidence>
<evidence type="ECO:0000256" key="6">
    <source>
        <dbReference type="ARBA" id="ARBA00023014"/>
    </source>
</evidence>
<evidence type="ECO:0000256" key="8">
    <source>
        <dbReference type="ARBA" id="ARBA00023211"/>
    </source>
</evidence>
<dbReference type="EMBL" id="CP120678">
    <property type="protein sequence ID" value="WIW71146.1"/>
    <property type="molecule type" value="Genomic_DNA"/>
</dbReference>
<dbReference type="PANTHER" id="PTHR37168:SF2">
    <property type="entry name" value="CRISPR-ASSOCIATED EXONUCLEASE CAS4"/>
    <property type="match status" value="1"/>
</dbReference>
<keyword evidence="12" id="KW-1185">Reference proteome</keyword>
<sequence>MDVKVNGTLIWYYYICKREVWLMGHQIVPDQENDNVLIGKSIAEYSYAREKKEIVVDNIKIDVLELADGKFCISEVKKSSRYKQSARMQLAFYMSKLKERGIEAKGELRFPKEKIREEVVLDAQTEAELLKIIEDISVILNEEKPLPPEKQKFCRNCAYAEFCWC</sequence>
<dbReference type="EC" id="3.1.12.1" evidence="9"/>
<proteinExistence type="inferred from homology"/>
<evidence type="ECO:0000256" key="9">
    <source>
        <dbReference type="RuleBase" id="RU365022"/>
    </source>
</evidence>
<comment type="similarity">
    <text evidence="9">Belongs to the CRISPR-associated exonuclease Cas4 family.</text>
</comment>
<comment type="function">
    <text evidence="9">CRISPR (clustered regularly interspaced short palindromic repeat) is an adaptive immune system that provides protection against mobile genetic elements (viruses, transposable elements and conjugative plasmids). CRISPR clusters contain sequences complementary to antecedent mobile elements and target invading nucleic acids. CRISPR clusters are transcribed and processed into CRISPR RNA (crRNA).</text>
</comment>
<dbReference type="Pfam" id="PF01930">
    <property type="entry name" value="Cas_Cas4"/>
    <property type="match status" value="1"/>
</dbReference>
<dbReference type="GO" id="GO:0051536">
    <property type="term" value="F:iron-sulfur cluster binding"/>
    <property type="evidence" value="ECO:0007669"/>
    <property type="project" value="UniProtKB-KW"/>
</dbReference>
<keyword evidence="4 9" id="KW-0269">Exonuclease</keyword>
<evidence type="ECO:0000256" key="7">
    <source>
        <dbReference type="ARBA" id="ARBA00023118"/>
    </source>
</evidence>
<dbReference type="InterPro" id="IPR022765">
    <property type="entry name" value="Dna2/Cas4_DUF83"/>
</dbReference>
<keyword evidence="1 9" id="KW-0540">Nuclease</keyword>
<feature type="domain" description="DUF83" evidence="10">
    <location>
        <begin position="6"/>
        <end position="165"/>
    </location>
</feature>
<comment type="cofactor">
    <cofactor evidence="9">
        <name>Mg(2+)</name>
        <dbReference type="ChEBI" id="CHEBI:18420"/>
    </cofactor>
    <cofactor evidence="9">
        <name>Mn(2+)</name>
        <dbReference type="ChEBI" id="CHEBI:29035"/>
    </cofactor>
    <text evidence="9">Mg(2+) or Mn(2+) required for ssDNA cleavage activity.</text>
</comment>
<dbReference type="InterPro" id="IPR011604">
    <property type="entry name" value="PDDEXK-like_dom_sf"/>
</dbReference>
<keyword evidence="7 9" id="KW-0051">Antiviral defense</keyword>
<keyword evidence="2 9" id="KW-0479">Metal-binding</keyword>
<organism evidence="11 12">
    <name type="scientific">Selenobaculum gibii</name>
    <dbReference type="NCBI Taxonomy" id="3054208"/>
    <lineage>
        <taxon>Bacteria</taxon>
        <taxon>Bacillati</taxon>
        <taxon>Bacillota</taxon>
        <taxon>Negativicutes</taxon>
        <taxon>Selenomonadales</taxon>
        <taxon>Selenomonadaceae</taxon>
        <taxon>Selenobaculum</taxon>
    </lineage>
</organism>
<protein>
    <recommendedName>
        <fullName evidence="9">CRISPR-associated exonuclease Cas4</fullName>
        <ecNumber evidence="9">3.1.12.1</ecNumber>
    </recommendedName>
</protein>
<evidence type="ECO:0000256" key="1">
    <source>
        <dbReference type="ARBA" id="ARBA00022722"/>
    </source>
</evidence>
<dbReference type="Proteomes" id="UP001243623">
    <property type="component" value="Chromosome"/>
</dbReference>
<keyword evidence="5 9" id="KW-0408">Iron</keyword>
<name>A0A9Y2ET53_9FIRM</name>
<dbReference type="GO" id="GO:0004527">
    <property type="term" value="F:exonuclease activity"/>
    <property type="evidence" value="ECO:0007669"/>
    <property type="project" value="UniProtKB-KW"/>
</dbReference>
<dbReference type="GO" id="GO:0046872">
    <property type="term" value="F:metal ion binding"/>
    <property type="evidence" value="ECO:0007669"/>
    <property type="project" value="UniProtKB-KW"/>
</dbReference>
<evidence type="ECO:0000256" key="2">
    <source>
        <dbReference type="ARBA" id="ARBA00022723"/>
    </source>
</evidence>